<feature type="region of interest" description="Disordered" evidence="3">
    <location>
        <begin position="300"/>
        <end position="322"/>
    </location>
</feature>
<evidence type="ECO:0000256" key="2">
    <source>
        <dbReference type="ARBA" id="ARBA00022840"/>
    </source>
</evidence>
<name>A0ABT9Z0Y1_9BACI</name>
<dbReference type="Proteomes" id="UP001232245">
    <property type="component" value="Unassembled WGS sequence"/>
</dbReference>
<dbReference type="Gene3D" id="1.10.10.10">
    <property type="entry name" value="Winged helix-like DNA-binding domain superfamily/Winged helix DNA-binding domain"/>
    <property type="match status" value="1"/>
</dbReference>
<dbReference type="PROSITE" id="PS50045">
    <property type="entry name" value="SIGMA54_INTERACT_4"/>
    <property type="match status" value="1"/>
</dbReference>
<dbReference type="EMBL" id="JAUSTZ010000002">
    <property type="protein sequence ID" value="MDQ0225213.1"/>
    <property type="molecule type" value="Genomic_DNA"/>
</dbReference>
<dbReference type="PANTHER" id="PTHR32071:SF119">
    <property type="entry name" value="SIGMA L-DEPENDENT TRANSCRIPTIONAL REGULATOR YPLP-RELATED"/>
    <property type="match status" value="1"/>
</dbReference>
<comment type="caution">
    <text evidence="5">The sequence shown here is derived from an EMBL/GenBank/DDBJ whole genome shotgun (WGS) entry which is preliminary data.</text>
</comment>
<evidence type="ECO:0000256" key="1">
    <source>
        <dbReference type="ARBA" id="ARBA00022741"/>
    </source>
</evidence>
<evidence type="ECO:0000313" key="5">
    <source>
        <dbReference type="EMBL" id="MDQ0225213.1"/>
    </source>
</evidence>
<organism evidence="5 6">
    <name type="scientific">Metabacillus niabensis</name>
    <dbReference type="NCBI Taxonomy" id="324854"/>
    <lineage>
        <taxon>Bacteria</taxon>
        <taxon>Bacillati</taxon>
        <taxon>Bacillota</taxon>
        <taxon>Bacilli</taxon>
        <taxon>Bacillales</taxon>
        <taxon>Bacillaceae</taxon>
        <taxon>Metabacillus</taxon>
    </lineage>
</organism>
<feature type="compositionally biased region" description="Polar residues" evidence="3">
    <location>
        <begin position="312"/>
        <end position="322"/>
    </location>
</feature>
<sequence length="367" mass="42329">MPTTISETNDLNTRVQQDTQLPISFNDIIGNNQAIIENKLIAKKIALTDYPILIQGETGTGKYLFAKAIHNFSTRKNKPFITVDCNEQDEIYLEFTLFGTIDESSQSLIEKANGGTLYFKNIGELPKRLQTRLINVLEQKQLRKSSHHAKSIPLNIRFISSSSNSLHDAIDFRKDLLYRLNVLTINLTEIKDMKQDIPLFVHHFLNEINQSIRLDQAVMDVLCQYHWPGNFREIKNAVKYMVTVCDGRSIQLHDLPQFLNKLKQDHQQKKKKTNQTGPLQLTMMEKLEYAFILEEIKQQNEKGEPASRRSISENSKSLATPLTTQQVRHRLDYLEKKQYITKGRGRAGTRITLEGLDFLLSLKEKIK</sequence>
<feature type="compositionally biased region" description="Basic and acidic residues" evidence="3">
    <location>
        <begin position="300"/>
        <end position="311"/>
    </location>
</feature>
<dbReference type="Pfam" id="PF00158">
    <property type="entry name" value="Sigma54_activat"/>
    <property type="match status" value="1"/>
</dbReference>
<dbReference type="Pfam" id="PF25601">
    <property type="entry name" value="AAA_lid_14"/>
    <property type="match status" value="1"/>
</dbReference>
<dbReference type="Gene3D" id="3.40.50.300">
    <property type="entry name" value="P-loop containing nucleotide triphosphate hydrolases"/>
    <property type="match status" value="1"/>
</dbReference>
<dbReference type="InterPro" id="IPR036388">
    <property type="entry name" value="WH-like_DNA-bd_sf"/>
</dbReference>
<dbReference type="PANTHER" id="PTHR32071">
    <property type="entry name" value="TRANSCRIPTIONAL REGULATORY PROTEIN"/>
    <property type="match status" value="1"/>
</dbReference>
<keyword evidence="6" id="KW-1185">Reference proteome</keyword>
<protein>
    <submittedName>
        <fullName evidence="5">DNA-binding NtrC family response regulator</fullName>
    </submittedName>
</protein>
<evidence type="ECO:0000313" key="6">
    <source>
        <dbReference type="Proteomes" id="UP001232245"/>
    </source>
</evidence>
<accession>A0ABT9Z0Y1</accession>
<dbReference type="SUPFAM" id="SSF52540">
    <property type="entry name" value="P-loop containing nucleoside triphosphate hydrolases"/>
    <property type="match status" value="1"/>
</dbReference>
<evidence type="ECO:0000256" key="3">
    <source>
        <dbReference type="SAM" id="MobiDB-lite"/>
    </source>
</evidence>
<dbReference type="InterPro" id="IPR058031">
    <property type="entry name" value="AAA_lid_NorR"/>
</dbReference>
<dbReference type="InterPro" id="IPR025662">
    <property type="entry name" value="Sigma_54_int_dom_ATP-bd_1"/>
</dbReference>
<proteinExistence type="predicted"/>
<reference evidence="5 6" key="1">
    <citation type="submission" date="2023-07" db="EMBL/GenBank/DDBJ databases">
        <title>Genomic Encyclopedia of Type Strains, Phase IV (KMG-IV): sequencing the most valuable type-strain genomes for metagenomic binning, comparative biology and taxonomic classification.</title>
        <authorList>
            <person name="Goeker M."/>
        </authorList>
    </citation>
    <scope>NUCLEOTIDE SEQUENCE [LARGE SCALE GENOMIC DNA]</scope>
    <source>
        <strain evidence="5 6">DSM 17723</strain>
    </source>
</reference>
<gene>
    <name evidence="5" type="ORF">J2S02_001542</name>
</gene>
<dbReference type="Gene3D" id="1.10.8.60">
    <property type="match status" value="1"/>
</dbReference>
<dbReference type="InterPro" id="IPR002078">
    <property type="entry name" value="Sigma_54_int"/>
</dbReference>
<keyword evidence="2" id="KW-0067">ATP-binding</keyword>
<dbReference type="CDD" id="cd00009">
    <property type="entry name" value="AAA"/>
    <property type="match status" value="1"/>
</dbReference>
<dbReference type="GO" id="GO:0003677">
    <property type="term" value="F:DNA binding"/>
    <property type="evidence" value="ECO:0007669"/>
    <property type="project" value="UniProtKB-KW"/>
</dbReference>
<evidence type="ECO:0000259" key="4">
    <source>
        <dbReference type="PROSITE" id="PS50045"/>
    </source>
</evidence>
<keyword evidence="1" id="KW-0547">Nucleotide-binding</keyword>
<keyword evidence="5" id="KW-0238">DNA-binding</keyword>
<dbReference type="RefSeq" id="WP_307190615.1">
    <property type="nucleotide sequence ID" value="NZ_JAUSTZ010000002.1"/>
</dbReference>
<feature type="domain" description="Sigma-54 factor interaction" evidence="4">
    <location>
        <begin position="28"/>
        <end position="243"/>
    </location>
</feature>
<dbReference type="PROSITE" id="PS00675">
    <property type="entry name" value="SIGMA54_INTERACT_1"/>
    <property type="match status" value="1"/>
</dbReference>
<dbReference type="InterPro" id="IPR027417">
    <property type="entry name" value="P-loop_NTPase"/>
</dbReference>